<dbReference type="EMBL" id="AMGX01000004">
    <property type="protein sequence ID" value="EXJ73393.1"/>
    <property type="molecule type" value="Genomic_DNA"/>
</dbReference>
<organism evidence="1 2">
    <name type="scientific">Cladophialophora psammophila CBS 110553</name>
    <dbReference type="NCBI Taxonomy" id="1182543"/>
    <lineage>
        <taxon>Eukaryota</taxon>
        <taxon>Fungi</taxon>
        <taxon>Dikarya</taxon>
        <taxon>Ascomycota</taxon>
        <taxon>Pezizomycotina</taxon>
        <taxon>Eurotiomycetes</taxon>
        <taxon>Chaetothyriomycetidae</taxon>
        <taxon>Chaetothyriales</taxon>
        <taxon>Herpotrichiellaceae</taxon>
        <taxon>Cladophialophora</taxon>
    </lineage>
</organism>
<dbReference type="Proteomes" id="UP000019471">
    <property type="component" value="Unassembled WGS sequence"/>
</dbReference>
<comment type="caution">
    <text evidence="1">The sequence shown here is derived from an EMBL/GenBank/DDBJ whole genome shotgun (WGS) entry which is preliminary data.</text>
</comment>
<evidence type="ECO:0000313" key="1">
    <source>
        <dbReference type="EMBL" id="EXJ73393.1"/>
    </source>
</evidence>
<gene>
    <name evidence="1" type="ORF">A1O5_03153</name>
</gene>
<evidence type="ECO:0000313" key="2">
    <source>
        <dbReference type="Proteomes" id="UP000019471"/>
    </source>
</evidence>
<dbReference type="RefSeq" id="XP_007741956.1">
    <property type="nucleotide sequence ID" value="XM_007743766.1"/>
</dbReference>
<sequence length="312" mass="36716">MAPLTALIARYPVLQNLSSFLSTIDLFNLARTNRTHYSYILLSRTTFDALCRDCLCDGSGLAKRQDFFGLYSLEHRNYCWGNKRRIWQDEPIEIQLYGTKCDSARALPCRKCSINVCEECRYYPREPPLAGYPRRRPHLNSPCQNENIICLCPDCDTKTESEEIQGEFLNELCDCDIYTRWICHKCAWEEEYFTRDHYAHNTAHEWDEQRWKDGEDKTKMMVDHQHPIMFFCPCGAYVPTDTRPRCTWCKRRHLPEDEWNQEFVEVGSKMPIFDSDPCYPPYVGDNTAADIWNDLGRPYPPLQYDGPIWEAP</sequence>
<dbReference type="HOGENOM" id="CLU_072345_0_0_1"/>
<name>W9WZP9_9EURO</name>
<dbReference type="GeneID" id="19187883"/>
<dbReference type="AlphaFoldDB" id="W9WZP9"/>
<dbReference type="STRING" id="1182543.W9WZP9"/>
<reference evidence="1 2" key="1">
    <citation type="submission" date="2013-03" db="EMBL/GenBank/DDBJ databases">
        <title>The Genome Sequence of Cladophialophora psammophila CBS 110553.</title>
        <authorList>
            <consortium name="The Broad Institute Genomics Platform"/>
            <person name="Cuomo C."/>
            <person name="de Hoog S."/>
            <person name="Gorbushina A."/>
            <person name="Walker B."/>
            <person name="Young S.K."/>
            <person name="Zeng Q."/>
            <person name="Gargeya S."/>
            <person name="Fitzgerald M."/>
            <person name="Haas B."/>
            <person name="Abouelleil A."/>
            <person name="Allen A.W."/>
            <person name="Alvarado L."/>
            <person name="Arachchi H.M."/>
            <person name="Berlin A.M."/>
            <person name="Chapman S.B."/>
            <person name="Gainer-Dewar J."/>
            <person name="Goldberg J."/>
            <person name="Griggs A."/>
            <person name="Gujja S."/>
            <person name="Hansen M."/>
            <person name="Howarth C."/>
            <person name="Imamovic A."/>
            <person name="Ireland A."/>
            <person name="Larimer J."/>
            <person name="McCowan C."/>
            <person name="Murphy C."/>
            <person name="Pearson M."/>
            <person name="Poon T.W."/>
            <person name="Priest M."/>
            <person name="Roberts A."/>
            <person name="Saif S."/>
            <person name="Shea T."/>
            <person name="Sisk P."/>
            <person name="Sykes S."/>
            <person name="Wortman J."/>
            <person name="Nusbaum C."/>
            <person name="Birren B."/>
        </authorList>
    </citation>
    <scope>NUCLEOTIDE SEQUENCE [LARGE SCALE GENOMIC DNA]</scope>
    <source>
        <strain evidence="1 2">CBS 110553</strain>
    </source>
</reference>
<dbReference type="OrthoDB" id="3678990at2759"/>
<dbReference type="eggNOG" id="ENOG502SPEI">
    <property type="taxonomic scope" value="Eukaryota"/>
</dbReference>
<keyword evidence="2" id="KW-1185">Reference proteome</keyword>
<protein>
    <submittedName>
        <fullName evidence="1">Uncharacterized protein</fullName>
    </submittedName>
</protein>
<accession>W9WZP9</accession>
<proteinExistence type="predicted"/>